<accession>A0A0F9U964</accession>
<reference evidence="1" key="1">
    <citation type="journal article" date="2015" name="Nature">
        <title>Complex archaea that bridge the gap between prokaryotes and eukaryotes.</title>
        <authorList>
            <person name="Spang A."/>
            <person name="Saw J.H."/>
            <person name="Jorgensen S.L."/>
            <person name="Zaremba-Niedzwiedzka K."/>
            <person name="Martijn J."/>
            <person name="Lind A.E."/>
            <person name="van Eijk R."/>
            <person name="Schleper C."/>
            <person name="Guy L."/>
            <person name="Ettema T.J."/>
        </authorList>
    </citation>
    <scope>NUCLEOTIDE SEQUENCE</scope>
</reference>
<sequence>MATDLYARLTHEEYKIFEEQLLQYQKLETAHTSVEGFYHKSFRLRVGDITLEVHGPLVKTG</sequence>
<organism evidence="1">
    <name type="scientific">marine sediment metagenome</name>
    <dbReference type="NCBI Taxonomy" id="412755"/>
    <lineage>
        <taxon>unclassified sequences</taxon>
        <taxon>metagenomes</taxon>
        <taxon>ecological metagenomes</taxon>
    </lineage>
</organism>
<proteinExistence type="predicted"/>
<evidence type="ECO:0000313" key="1">
    <source>
        <dbReference type="EMBL" id="KKN83872.1"/>
    </source>
</evidence>
<protein>
    <submittedName>
        <fullName evidence="1">Uncharacterized protein</fullName>
    </submittedName>
</protein>
<name>A0A0F9U964_9ZZZZ</name>
<gene>
    <name evidence="1" type="ORF">LCGC14_0295250</name>
</gene>
<comment type="caution">
    <text evidence="1">The sequence shown here is derived from an EMBL/GenBank/DDBJ whole genome shotgun (WGS) entry which is preliminary data.</text>
</comment>
<dbReference type="EMBL" id="LAZR01000179">
    <property type="protein sequence ID" value="KKN83872.1"/>
    <property type="molecule type" value="Genomic_DNA"/>
</dbReference>
<dbReference type="AlphaFoldDB" id="A0A0F9U964"/>